<evidence type="ECO:0000256" key="3">
    <source>
        <dbReference type="SAM" id="MobiDB-lite"/>
    </source>
</evidence>
<keyword evidence="2 5" id="KW-0378">Hydrolase</keyword>
<dbReference type="GO" id="GO:0006167">
    <property type="term" value="P:AMP biosynthetic process"/>
    <property type="evidence" value="ECO:0007669"/>
    <property type="project" value="TreeGrafter"/>
</dbReference>
<gene>
    <name evidence="5" type="primary">nudE</name>
    <name evidence="6" type="ORF">KB893_002970</name>
    <name evidence="5" type="ORF">KB893_08995</name>
</gene>
<dbReference type="PANTHER" id="PTHR21340">
    <property type="entry name" value="DIADENOSINE 5,5-P1,P4-TETRAPHOSPHATE PYROPHOSPHOHYDROLASE MUTT"/>
    <property type="match status" value="1"/>
</dbReference>
<reference evidence="6 7" key="1">
    <citation type="journal article" date="2021" name="Microbiol. Resour. Announc.">
        <title>Draft Genome Sequence of Coralloluteibacterium stylophorae LMG 29479T.</title>
        <authorList>
            <person name="Karlyshev A.V."/>
            <person name="Kudryashova E.B."/>
            <person name="Ariskina E.V."/>
            <person name="Conroy A.P."/>
            <person name="Abidueva E.Y."/>
        </authorList>
    </citation>
    <scope>NUCLEOTIDE SEQUENCE [LARGE SCALE GENOMIC DNA]</scope>
    <source>
        <strain evidence="6 7">LMG 29479</strain>
    </source>
</reference>
<name>A0A8J7VTL1_9GAMM</name>
<dbReference type="PROSITE" id="PS51462">
    <property type="entry name" value="NUDIX"/>
    <property type="match status" value="1"/>
</dbReference>
<protein>
    <submittedName>
        <fullName evidence="5">ADP compounds hydrolase NudE</fullName>
        <ecNumber evidence="5">3.6.1.-</ecNumber>
    </submittedName>
</protein>
<proteinExistence type="predicted"/>
<evidence type="ECO:0000256" key="1">
    <source>
        <dbReference type="ARBA" id="ARBA00001946"/>
    </source>
</evidence>
<dbReference type="InterPro" id="IPR015797">
    <property type="entry name" value="NUDIX_hydrolase-like_dom_sf"/>
</dbReference>
<dbReference type="EMBL" id="JAGQFT020000002">
    <property type="protein sequence ID" value="MBS7456096.1"/>
    <property type="molecule type" value="Genomic_DNA"/>
</dbReference>
<organism evidence="5">
    <name type="scientific">Coralloluteibacterium stylophorae</name>
    <dbReference type="NCBI Taxonomy" id="1776034"/>
    <lineage>
        <taxon>Bacteria</taxon>
        <taxon>Pseudomonadati</taxon>
        <taxon>Pseudomonadota</taxon>
        <taxon>Gammaproteobacteria</taxon>
        <taxon>Lysobacterales</taxon>
        <taxon>Lysobacteraceae</taxon>
        <taxon>Coralloluteibacterium</taxon>
    </lineage>
</organism>
<feature type="domain" description="Nudix hydrolase" evidence="4">
    <location>
        <begin position="82"/>
        <end position="216"/>
    </location>
</feature>
<feature type="compositionally biased region" description="Low complexity" evidence="3">
    <location>
        <begin position="24"/>
        <end position="34"/>
    </location>
</feature>
<dbReference type="PROSITE" id="PS00893">
    <property type="entry name" value="NUDIX_BOX"/>
    <property type="match status" value="1"/>
</dbReference>
<evidence type="ECO:0000259" key="4">
    <source>
        <dbReference type="PROSITE" id="PS51462"/>
    </source>
</evidence>
<dbReference type="GO" id="GO:0004081">
    <property type="term" value="F:bis(5'-nucleosyl)-tetraphosphatase (asymmetrical) activity"/>
    <property type="evidence" value="ECO:0007669"/>
    <property type="project" value="TreeGrafter"/>
</dbReference>
<dbReference type="Pfam" id="PF00293">
    <property type="entry name" value="NUDIX"/>
    <property type="match status" value="1"/>
</dbReference>
<comment type="cofactor">
    <cofactor evidence="1">
        <name>Mg(2+)</name>
        <dbReference type="ChEBI" id="CHEBI:18420"/>
    </cofactor>
</comment>
<sequence length="226" mass="24908">MVHPHAGDARSALLDFGGCRPGRRGPAPNRGARVAHSDSPDRPLIPPVIHRVRAREEADRIVETVDLEFSNGERRLYSRIRARGQGAVIIAAMPDPETVLLVREYACGVERYELGLPKGRIDGDEGVLAAADRELKEEVGFGARTLTQLRSLSLAPNYMTHQAYVVLAEDLYPERLPGDEPEELEVVPWKLDALDELVLREDCSDGRSLAALFVVREVVRARGACA</sequence>
<feature type="region of interest" description="Disordered" evidence="3">
    <location>
        <begin position="1"/>
        <end position="45"/>
    </location>
</feature>
<dbReference type="Proteomes" id="UP000675747">
    <property type="component" value="Unassembled WGS sequence"/>
</dbReference>
<comment type="caution">
    <text evidence="5">The sequence shown here is derived from an EMBL/GenBank/DDBJ whole genome shotgun (WGS) entry which is preliminary data.</text>
</comment>
<dbReference type="NCBIfam" id="NF008736">
    <property type="entry name" value="PRK11762.1"/>
    <property type="match status" value="1"/>
</dbReference>
<reference evidence="5" key="2">
    <citation type="submission" date="2021-04" db="EMBL/GenBank/DDBJ databases">
        <authorList>
            <person name="Karlyshev A.V."/>
        </authorList>
    </citation>
    <scope>NUCLEOTIDE SEQUENCE</scope>
    <source>
        <strain evidence="5">LMG 29479</strain>
    </source>
</reference>
<evidence type="ECO:0000313" key="6">
    <source>
        <dbReference type="EMBL" id="MBS7456096.1"/>
    </source>
</evidence>
<dbReference type="EC" id="3.6.1.-" evidence="5"/>
<dbReference type="InterPro" id="IPR020084">
    <property type="entry name" value="NUDIX_hydrolase_CS"/>
</dbReference>
<dbReference type="CDD" id="cd24156">
    <property type="entry name" value="NUDIX_ADPRase_NudE"/>
    <property type="match status" value="1"/>
</dbReference>
<dbReference type="InterPro" id="IPR051325">
    <property type="entry name" value="Nudix_hydrolase_domain"/>
</dbReference>
<dbReference type="EMBL" id="JAGQFT010000065">
    <property type="protein sequence ID" value="MBR0562652.1"/>
    <property type="molecule type" value="Genomic_DNA"/>
</dbReference>
<dbReference type="AlphaFoldDB" id="A0A8J7VTL1"/>
<keyword evidence="7" id="KW-1185">Reference proteome</keyword>
<dbReference type="InterPro" id="IPR000086">
    <property type="entry name" value="NUDIX_hydrolase_dom"/>
</dbReference>
<accession>A0A8J7VTL1</accession>
<dbReference type="GO" id="GO:0006754">
    <property type="term" value="P:ATP biosynthetic process"/>
    <property type="evidence" value="ECO:0007669"/>
    <property type="project" value="TreeGrafter"/>
</dbReference>
<dbReference type="Gene3D" id="3.90.79.10">
    <property type="entry name" value="Nucleoside Triphosphate Pyrophosphohydrolase"/>
    <property type="match status" value="1"/>
</dbReference>
<dbReference type="SUPFAM" id="SSF55811">
    <property type="entry name" value="Nudix"/>
    <property type="match status" value="1"/>
</dbReference>
<evidence type="ECO:0000256" key="2">
    <source>
        <dbReference type="ARBA" id="ARBA00022801"/>
    </source>
</evidence>
<dbReference type="PANTHER" id="PTHR21340:SF0">
    <property type="entry name" value="BIS(5'-NUCLEOSYL)-TETRAPHOSPHATASE [ASYMMETRICAL]"/>
    <property type="match status" value="1"/>
</dbReference>
<evidence type="ECO:0000313" key="5">
    <source>
        <dbReference type="EMBL" id="MBR0562652.1"/>
    </source>
</evidence>
<evidence type="ECO:0000313" key="7">
    <source>
        <dbReference type="Proteomes" id="UP000675747"/>
    </source>
</evidence>